<reference evidence="1 2" key="1">
    <citation type="submission" date="2018-11" db="EMBL/GenBank/DDBJ databases">
        <title>Genomic Encyclopedia of Type Strains, Phase IV (KMG-IV): sequencing the most valuable type-strain genomes for metagenomic binning, comparative biology and taxonomic classification.</title>
        <authorList>
            <person name="Goeker M."/>
        </authorList>
    </citation>
    <scope>NUCLEOTIDE SEQUENCE [LARGE SCALE GENOMIC DNA]</scope>
    <source>
        <strain evidence="1 2">DSM 22027</strain>
    </source>
</reference>
<name>A0A3N1VJF3_9BACT</name>
<dbReference type="AlphaFoldDB" id="A0A3N1VJF3"/>
<evidence type="ECO:0000313" key="1">
    <source>
        <dbReference type="EMBL" id="ROR02935.1"/>
    </source>
</evidence>
<sequence>MHLFPVKPIAIADQSAAPCSGQGFKGCLRAFEPDSEKGDRRIGHHPEPVQLAVVFQVVSLKGLTLMLGALSRIATLWDPLALMPGL</sequence>
<proteinExistence type="predicted"/>
<dbReference type="Proteomes" id="UP000276223">
    <property type="component" value="Unassembled WGS sequence"/>
</dbReference>
<evidence type="ECO:0000313" key="2">
    <source>
        <dbReference type="Proteomes" id="UP000276223"/>
    </source>
</evidence>
<keyword evidence="2" id="KW-1185">Reference proteome</keyword>
<accession>A0A3N1VJF3</accession>
<organism evidence="1 2">
    <name type="scientific">Desulfosoma caldarium</name>
    <dbReference type="NCBI Taxonomy" id="610254"/>
    <lineage>
        <taxon>Bacteria</taxon>
        <taxon>Pseudomonadati</taxon>
        <taxon>Thermodesulfobacteriota</taxon>
        <taxon>Syntrophobacteria</taxon>
        <taxon>Syntrophobacterales</taxon>
        <taxon>Syntrophobacteraceae</taxon>
        <taxon>Desulfosoma</taxon>
    </lineage>
</organism>
<comment type="caution">
    <text evidence="1">The sequence shown here is derived from an EMBL/GenBank/DDBJ whole genome shotgun (WGS) entry which is preliminary data.</text>
</comment>
<gene>
    <name evidence="1" type="ORF">EDC27_0182</name>
</gene>
<protein>
    <submittedName>
        <fullName evidence="1">Uncharacterized protein</fullName>
    </submittedName>
</protein>
<dbReference type="EMBL" id="RJVA01000009">
    <property type="protein sequence ID" value="ROR02935.1"/>
    <property type="molecule type" value="Genomic_DNA"/>
</dbReference>